<accession>A0A2I1C4U6</accession>
<comment type="caution">
    <text evidence="1">The sequence shown here is derived from an EMBL/GenBank/DDBJ whole genome shotgun (WGS) entry which is preliminary data.</text>
</comment>
<dbReference type="AlphaFoldDB" id="A0A2I1C4U6"/>
<protein>
    <submittedName>
        <fullName evidence="1">Uncharacterized protein</fullName>
    </submittedName>
</protein>
<keyword evidence="2" id="KW-1185">Reference proteome</keyword>
<organism evidence="1 2">
    <name type="scientific">Aspergillus novofumigatus (strain IBT 16806)</name>
    <dbReference type="NCBI Taxonomy" id="1392255"/>
    <lineage>
        <taxon>Eukaryota</taxon>
        <taxon>Fungi</taxon>
        <taxon>Dikarya</taxon>
        <taxon>Ascomycota</taxon>
        <taxon>Pezizomycotina</taxon>
        <taxon>Eurotiomycetes</taxon>
        <taxon>Eurotiomycetidae</taxon>
        <taxon>Eurotiales</taxon>
        <taxon>Aspergillaceae</taxon>
        <taxon>Aspergillus</taxon>
        <taxon>Aspergillus subgen. Fumigati</taxon>
    </lineage>
</organism>
<evidence type="ECO:0000313" key="2">
    <source>
        <dbReference type="Proteomes" id="UP000234474"/>
    </source>
</evidence>
<sequence length="56" mass="6318">MFGHSSLYGLASGIHDMAVLSLTERPHLPESRCFFRCRMNGQTPTRKTNGKPARKQ</sequence>
<proteinExistence type="predicted"/>
<dbReference type="RefSeq" id="XP_024681230.1">
    <property type="nucleotide sequence ID" value="XM_024827588.1"/>
</dbReference>
<reference evidence="2" key="1">
    <citation type="journal article" date="2018" name="Proc. Natl. Acad. Sci. U.S.A.">
        <title>Linking secondary metabolites to gene clusters through genome sequencing of six diverse Aspergillus species.</title>
        <authorList>
            <person name="Kaerboelling I."/>
            <person name="Vesth T.C."/>
            <person name="Frisvad J.C."/>
            <person name="Nybo J.L."/>
            <person name="Theobald S."/>
            <person name="Kuo A."/>
            <person name="Bowyer P."/>
            <person name="Matsuda Y."/>
            <person name="Mondo S."/>
            <person name="Lyhne E.K."/>
            <person name="Kogle M.E."/>
            <person name="Clum A."/>
            <person name="Lipzen A."/>
            <person name="Salamov A."/>
            <person name="Ngan C.Y."/>
            <person name="Daum C."/>
            <person name="Chiniquy J."/>
            <person name="Barry K."/>
            <person name="LaButti K."/>
            <person name="Haridas S."/>
            <person name="Simmons B.A."/>
            <person name="Magnuson J.K."/>
            <person name="Mortensen U.H."/>
            <person name="Larsen T.O."/>
            <person name="Grigoriev I.V."/>
            <person name="Baker S.E."/>
            <person name="Andersen M.R."/>
        </authorList>
    </citation>
    <scope>NUCLEOTIDE SEQUENCE [LARGE SCALE GENOMIC DNA]</scope>
    <source>
        <strain evidence="2">IBT 16806</strain>
    </source>
</reference>
<evidence type="ECO:0000313" key="1">
    <source>
        <dbReference type="EMBL" id="PKX92635.1"/>
    </source>
</evidence>
<gene>
    <name evidence="1" type="ORF">P174DRAFT_442496</name>
</gene>
<dbReference type="EMBL" id="MSZS01000005">
    <property type="protein sequence ID" value="PKX92635.1"/>
    <property type="molecule type" value="Genomic_DNA"/>
</dbReference>
<dbReference type="Proteomes" id="UP000234474">
    <property type="component" value="Unassembled WGS sequence"/>
</dbReference>
<name>A0A2I1C4U6_ASPN1</name>
<dbReference type="VEuPathDB" id="FungiDB:P174DRAFT_442496"/>
<dbReference type="GeneID" id="36534913"/>